<feature type="region of interest" description="Disordered" evidence="1">
    <location>
        <begin position="58"/>
        <end position="117"/>
    </location>
</feature>
<accession>A0A813W8L4</accession>
<feature type="compositionally biased region" description="Polar residues" evidence="1">
    <location>
        <begin position="68"/>
        <end position="82"/>
    </location>
</feature>
<evidence type="ECO:0000313" key="3">
    <source>
        <dbReference type="Proteomes" id="UP000663879"/>
    </source>
</evidence>
<reference evidence="2" key="1">
    <citation type="submission" date="2021-02" db="EMBL/GenBank/DDBJ databases">
        <authorList>
            <person name="Nowell W R."/>
        </authorList>
    </citation>
    <scope>NUCLEOTIDE SEQUENCE</scope>
    <source>
        <strain evidence="2">Ploen Becks lab</strain>
    </source>
</reference>
<name>A0A813W8L4_9BILA</name>
<evidence type="ECO:0000313" key="2">
    <source>
        <dbReference type="EMBL" id="CAF0857394.1"/>
    </source>
</evidence>
<dbReference type="OrthoDB" id="10629601at2759"/>
<protein>
    <submittedName>
        <fullName evidence="2">Uncharacterized protein</fullName>
    </submittedName>
</protein>
<dbReference type="EMBL" id="CAJNOC010001353">
    <property type="protein sequence ID" value="CAF0857394.1"/>
    <property type="molecule type" value="Genomic_DNA"/>
</dbReference>
<dbReference type="Proteomes" id="UP000663879">
    <property type="component" value="Unassembled WGS sequence"/>
</dbReference>
<proteinExistence type="predicted"/>
<organism evidence="2 3">
    <name type="scientific">Brachionus calyciflorus</name>
    <dbReference type="NCBI Taxonomy" id="104777"/>
    <lineage>
        <taxon>Eukaryota</taxon>
        <taxon>Metazoa</taxon>
        <taxon>Spiralia</taxon>
        <taxon>Gnathifera</taxon>
        <taxon>Rotifera</taxon>
        <taxon>Eurotatoria</taxon>
        <taxon>Monogononta</taxon>
        <taxon>Pseudotrocha</taxon>
        <taxon>Ploima</taxon>
        <taxon>Brachionidae</taxon>
        <taxon>Brachionus</taxon>
    </lineage>
</organism>
<sequence length="197" mass="22858">MESNNKKVSVYDYQALLDNIPAITISEYNYEIAEATRNALNYVDEEIRLKSPKKVYRKTPAFPKKKNSNSQTKPSIQINSNEIAKKRVVIHRPPGNPGVKNTKKSQVKTPPPPPLLKKRDDIQIKTKTKSIYMAIPLKETKKVYIFKKPTRPIINHHHFQIDFEKHNVNQENSTNRKKIQFSLTVIDEDDDSFESKE</sequence>
<evidence type="ECO:0000256" key="1">
    <source>
        <dbReference type="SAM" id="MobiDB-lite"/>
    </source>
</evidence>
<feature type="compositionally biased region" description="Basic residues" evidence="1">
    <location>
        <begin position="58"/>
        <end position="67"/>
    </location>
</feature>
<gene>
    <name evidence="2" type="ORF">OXX778_LOCUS9264</name>
</gene>
<comment type="caution">
    <text evidence="2">The sequence shown here is derived from an EMBL/GenBank/DDBJ whole genome shotgun (WGS) entry which is preliminary data.</text>
</comment>
<keyword evidence="3" id="KW-1185">Reference proteome</keyword>
<dbReference type="AlphaFoldDB" id="A0A813W8L4"/>